<evidence type="ECO:0000256" key="6">
    <source>
        <dbReference type="ARBA" id="ARBA00023015"/>
    </source>
</evidence>
<dbReference type="GO" id="GO:0008270">
    <property type="term" value="F:zinc ion binding"/>
    <property type="evidence" value="ECO:0007669"/>
    <property type="project" value="UniProtKB-KW"/>
</dbReference>
<reference evidence="12 14" key="1">
    <citation type="journal article" date="2016" name="PLoS ONE">
        <title>Sequence Assembly of Yarrowia lipolytica Strain W29/CLIB89 Shows Transposable Element Diversity.</title>
        <authorList>
            <person name="Magnan C."/>
            <person name="Yu J."/>
            <person name="Chang I."/>
            <person name="Jahn E."/>
            <person name="Kanomata Y."/>
            <person name="Wu J."/>
            <person name="Zeller M."/>
            <person name="Oakes M."/>
            <person name="Baldi P."/>
            <person name="Sandmeyer S."/>
        </authorList>
    </citation>
    <scope>NUCLEOTIDE SEQUENCE [LARGE SCALE GENOMIC DNA]</scope>
    <source>
        <strain evidence="12">CLIB89</strain>
        <strain evidence="14">CLIB89(W29)</strain>
    </source>
</reference>
<keyword evidence="4" id="KW-0862">Zinc</keyword>
<protein>
    <recommendedName>
        <fullName evidence="10">SAGA-associated factor 11</fullName>
    </recommendedName>
</protein>
<evidence type="ECO:0000256" key="2">
    <source>
        <dbReference type="ARBA" id="ARBA00022723"/>
    </source>
</evidence>
<evidence type="ECO:0000313" key="12">
    <source>
        <dbReference type="EMBL" id="AOW00828.1"/>
    </source>
</evidence>
<evidence type="ECO:0000256" key="4">
    <source>
        <dbReference type="ARBA" id="ARBA00022833"/>
    </source>
</evidence>
<evidence type="ECO:0000256" key="1">
    <source>
        <dbReference type="ARBA" id="ARBA00004123"/>
    </source>
</evidence>
<sequence>MTTNGNDSQNSIGALGASILLSLVTPLTEEIAVGAFLKETRIRQTYGCGKAEVTGAQASGPSNTNKKKAADTKRVDLQSQRLLPAQIPGRDIFGRESAADSQYFECPKCMRKVAGARFCAHIERCLSGGGRSGRGSRAATSSNYSETASPAGSTSPDRVRTASPGVKRGKRQGTGGGEGMVKKRRLSDGDRKSTQVSKFLDRT</sequence>
<keyword evidence="7 10" id="KW-0010">Activator</keyword>
<evidence type="ECO:0000313" key="14">
    <source>
        <dbReference type="Proteomes" id="UP000182444"/>
    </source>
</evidence>
<keyword evidence="2" id="KW-0479">Metal-binding</keyword>
<proteinExistence type="inferred from homology"/>
<keyword evidence="6" id="KW-0805">Transcription regulation</keyword>
<feature type="compositionally biased region" description="Basic and acidic residues" evidence="11">
    <location>
        <begin position="186"/>
        <end position="203"/>
    </location>
</feature>
<reference evidence="13 15" key="2">
    <citation type="submission" date="2018-07" db="EMBL/GenBank/DDBJ databases">
        <title>Draft Genome Assemblies for Five Robust Yarrowia lipolytica Strains Exhibiting High Lipid Production and Pentose Sugar Utilization and Sugar Alcohol Secretion from Undetoxified Lignocellulosic Biomass Hydrolysates.</title>
        <authorList>
            <consortium name="DOE Joint Genome Institute"/>
            <person name="Walker C."/>
            <person name="Ryu S."/>
            <person name="Na H."/>
            <person name="Zane M."/>
            <person name="LaButti K."/>
            <person name="Lipzen A."/>
            <person name="Haridas S."/>
            <person name="Barry K."/>
            <person name="Grigoriev I.V."/>
            <person name="Quarterman J."/>
            <person name="Slininger P."/>
            <person name="Dien B."/>
            <person name="Trinh C.T."/>
        </authorList>
    </citation>
    <scope>NUCLEOTIDE SEQUENCE [LARGE SCALE GENOMIC DNA]</scope>
    <source>
        <strain evidence="13 15">YB392</strain>
    </source>
</reference>
<dbReference type="InterPro" id="IPR013246">
    <property type="entry name" value="SAGA_su_Sgf11"/>
</dbReference>
<dbReference type="GO" id="GO:0070461">
    <property type="term" value="C:SAGA-type complex"/>
    <property type="evidence" value="ECO:0007669"/>
    <property type="project" value="UniProtKB-ARBA"/>
</dbReference>
<evidence type="ECO:0000256" key="3">
    <source>
        <dbReference type="ARBA" id="ARBA00022771"/>
    </source>
</evidence>
<evidence type="ECO:0000256" key="5">
    <source>
        <dbReference type="ARBA" id="ARBA00022853"/>
    </source>
</evidence>
<accession>A0A1D8N5B4</accession>
<dbReference type="GO" id="GO:0006325">
    <property type="term" value="P:chromatin organization"/>
    <property type="evidence" value="ECO:0007669"/>
    <property type="project" value="UniProtKB-KW"/>
</dbReference>
<dbReference type="OrthoDB" id="10364828at2759"/>
<dbReference type="RefSeq" id="XP_500197.1">
    <property type="nucleotide sequence ID" value="XM_500197.1"/>
</dbReference>
<dbReference type="Proteomes" id="UP000256601">
    <property type="component" value="Unassembled WGS sequence"/>
</dbReference>
<comment type="function">
    <text evidence="10">Functions as component of the transcription regulatory histone acetylation (HAT) complex SAGA. At the promoters, SAGA is required for recruitment of the basal transcription machinery. It influences RNA polymerase II transcriptional activity through different activities such as TBP interaction and promoter selectivity, interaction with transcription activators, and chromatin modification through histone acetylation and deubiquitination. SAGA acetylates nucleosomal histone H3 to some extent (to form H3K9ac, H3K14ac, H3K18ac and H3K23ac). SAGA interacts with DNA via upstream activating sequences (UASs). Involved in transcriptional regulation of a subset of SAGA-regulated genes. Within the SAGA complex, participates in a subcomplex, that specifically deubiquitinates histones H2B.</text>
</comment>
<evidence type="ECO:0000256" key="9">
    <source>
        <dbReference type="ARBA" id="ARBA00023242"/>
    </source>
</evidence>
<evidence type="ECO:0000313" key="13">
    <source>
        <dbReference type="EMBL" id="RDW26225.1"/>
    </source>
</evidence>
<dbReference type="VEuPathDB" id="FungiDB:YALI1_A18817g"/>
<evidence type="ECO:0000256" key="11">
    <source>
        <dbReference type="SAM" id="MobiDB-lite"/>
    </source>
</evidence>
<keyword evidence="3" id="KW-0863">Zinc-finger</keyword>
<dbReference type="AlphaFoldDB" id="A0A1D8N5B4"/>
<dbReference type="KEGG" id="yli:2906484"/>
<comment type="subunit">
    <text evidence="10">Component of the 1.8 MDa SAGA transcription coactivator-HAT complex. SAGA is built of 5 distinct domains with specialized functions. Within the SAGA complex, SUS1, SGF11, SGF73 and UBP8 form an additional subcomplex of SAGA called the DUB module (deubiquitination module). Interacts directly with SGF73, SUS1 and UBP8.</text>
</comment>
<organism evidence="12 14">
    <name type="scientific">Yarrowia lipolytica</name>
    <name type="common">Candida lipolytica</name>
    <dbReference type="NCBI Taxonomy" id="4952"/>
    <lineage>
        <taxon>Eukaryota</taxon>
        <taxon>Fungi</taxon>
        <taxon>Dikarya</taxon>
        <taxon>Ascomycota</taxon>
        <taxon>Saccharomycotina</taxon>
        <taxon>Dipodascomycetes</taxon>
        <taxon>Dipodascales</taxon>
        <taxon>Dipodascales incertae sedis</taxon>
        <taxon>Yarrowia</taxon>
    </lineage>
</organism>
<feature type="region of interest" description="Disordered" evidence="11">
    <location>
        <begin position="53"/>
        <end position="74"/>
    </location>
</feature>
<dbReference type="eggNOG" id="ENOG502RFBR">
    <property type="taxonomic scope" value="Eukaryota"/>
</dbReference>
<feature type="compositionally biased region" description="Polar residues" evidence="11">
    <location>
        <begin position="138"/>
        <end position="156"/>
    </location>
</feature>
<dbReference type="GeneID" id="2906484"/>
<name>A0A1D8N5B4_YARLL</name>
<keyword evidence="9" id="KW-0539">Nucleus</keyword>
<dbReference type="Gene3D" id="3.30.160.60">
    <property type="entry name" value="Classic Zinc Finger"/>
    <property type="match status" value="1"/>
</dbReference>
<keyword evidence="5" id="KW-0156">Chromatin regulator</keyword>
<dbReference type="Proteomes" id="UP000182444">
    <property type="component" value="Chromosome 1A"/>
</dbReference>
<evidence type="ECO:0000256" key="10">
    <source>
        <dbReference type="RuleBase" id="RU261113"/>
    </source>
</evidence>
<feature type="region of interest" description="Disordered" evidence="11">
    <location>
        <begin position="129"/>
        <end position="203"/>
    </location>
</feature>
<comment type="subcellular location">
    <subcellularLocation>
        <location evidence="1 10">Nucleus</location>
    </subcellularLocation>
</comment>
<keyword evidence="8" id="KW-0804">Transcription</keyword>
<dbReference type="GO" id="GO:0005634">
    <property type="term" value="C:nucleus"/>
    <property type="evidence" value="ECO:0007669"/>
    <property type="project" value="UniProtKB-SubCell"/>
</dbReference>
<dbReference type="VEuPathDB" id="FungiDB:YALI0_A18315g"/>
<comment type="similarity">
    <text evidence="10">Belongs to the SGF11 family.</text>
</comment>
<evidence type="ECO:0000256" key="7">
    <source>
        <dbReference type="ARBA" id="ARBA00023159"/>
    </source>
</evidence>
<evidence type="ECO:0000313" key="15">
    <source>
        <dbReference type="Proteomes" id="UP000256601"/>
    </source>
</evidence>
<dbReference type="EMBL" id="CP017553">
    <property type="protein sequence ID" value="AOW00828.1"/>
    <property type="molecule type" value="Genomic_DNA"/>
</dbReference>
<evidence type="ECO:0000256" key="8">
    <source>
        <dbReference type="ARBA" id="ARBA00023163"/>
    </source>
</evidence>
<dbReference type="EMBL" id="KZ858983">
    <property type="protein sequence ID" value="RDW26225.1"/>
    <property type="molecule type" value="Genomic_DNA"/>
</dbReference>
<dbReference type="Pfam" id="PF08209">
    <property type="entry name" value="Sgf11"/>
    <property type="match status" value="1"/>
</dbReference>
<gene>
    <name evidence="13" type="ORF">B0I71DRAFT_33306</name>
    <name evidence="12" type="ORF">YALI1_A18817g</name>
</gene>